<evidence type="ECO:0000256" key="5">
    <source>
        <dbReference type="ARBA" id="ARBA00022840"/>
    </source>
</evidence>
<dbReference type="SUPFAM" id="SSF53244">
    <property type="entry name" value="MurD-like peptide ligases, peptide-binding domain"/>
    <property type="match status" value="1"/>
</dbReference>
<dbReference type="Gene3D" id="3.40.1190.10">
    <property type="entry name" value="Mur-like, catalytic domain"/>
    <property type="match status" value="1"/>
</dbReference>
<protein>
    <recommendedName>
        <fullName evidence="10 11">UDP-N-acetylmuramoyl-tripeptide--D-alanyl-D-alanine ligase</fullName>
        <ecNumber evidence="10 11">6.3.2.10</ecNumber>
    </recommendedName>
    <alternativeName>
        <fullName evidence="10">D-alanyl-D-alanine-adding enzyme</fullName>
    </alternativeName>
</protein>
<gene>
    <name evidence="10" type="primary">murF</name>
    <name evidence="15" type="ORF">AXF14_09020</name>
</gene>
<feature type="binding site" evidence="10">
    <location>
        <begin position="140"/>
        <end position="146"/>
    </location>
    <ligand>
        <name>ATP</name>
        <dbReference type="ChEBI" id="CHEBI:30616"/>
    </ligand>
</feature>
<reference evidence="16" key="1">
    <citation type="submission" date="2016-02" db="EMBL/GenBank/DDBJ databases">
        <authorList>
            <person name="Holder M.E."/>
            <person name="Ajami N.J."/>
            <person name="Petrosino J.F."/>
        </authorList>
    </citation>
    <scope>NUCLEOTIDE SEQUENCE [LARGE SCALE GENOMIC DNA]</scope>
    <source>
        <strain evidence="16">CCUG 36733</strain>
    </source>
</reference>
<proteinExistence type="inferred from homology"/>
<evidence type="ECO:0000313" key="15">
    <source>
        <dbReference type="EMBL" id="AMD87698.1"/>
    </source>
</evidence>
<dbReference type="KEGG" id="ard:AXF14_09020"/>
<dbReference type="Pfam" id="PF02875">
    <property type="entry name" value="Mur_ligase_C"/>
    <property type="match status" value="1"/>
</dbReference>
<evidence type="ECO:0000259" key="14">
    <source>
        <dbReference type="Pfam" id="PF08245"/>
    </source>
</evidence>
<keyword evidence="6 10" id="KW-0133">Cell shape</keyword>
<dbReference type="InterPro" id="IPR036565">
    <property type="entry name" value="Mur-like_cat_sf"/>
</dbReference>
<evidence type="ECO:0000256" key="9">
    <source>
        <dbReference type="ARBA" id="ARBA00023316"/>
    </source>
</evidence>
<organism evidence="15 16">
    <name type="scientific">Actinomyces radicidentis</name>
    <dbReference type="NCBI Taxonomy" id="111015"/>
    <lineage>
        <taxon>Bacteria</taxon>
        <taxon>Bacillati</taxon>
        <taxon>Actinomycetota</taxon>
        <taxon>Actinomycetes</taxon>
        <taxon>Actinomycetales</taxon>
        <taxon>Actinomycetaceae</taxon>
        <taxon>Actinomyces</taxon>
    </lineage>
</organism>
<dbReference type="InterPro" id="IPR035911">
    <property type="entry name" value="MurE/MurF_N"/>
</dbReference>
<dbReference type="InterPro" id="IPR051046">
    <property type="entry name" value="MurCDEF_CellWall_CoF430Synth"/>
</dbReference>
<accession>A0A0X8JF55</accession>
<evidence type="ECO:0000256" key="3">
    <source>
        <dbReference type="ARBA" id="ARBA00022618"/>
    </source>
</evidence>
<comment type="pathway">
    <text evidence="10 11">Cell wall biogenesis; peptidoglycan biosynthesis.</text>
</comment>
<dbReference type="HAMAP" id="MF_02019">
    <property type="entry name" value="MurF"/>
    <property type="match status" value="1"/>
</dbReference>
<dbReference type="RefSeq" id="WP_067942652.1">
    <property type="nucleotide sequence ID" value="NZ_CP014228.1"/>
</dbReference>
<evidence type="ECO:0000256" key="2">
    <source>
        <dbReference type="ARBA" id="ARBA00022598"/>
    </source>
</evidence>
<evidence type="ECO:0000313" key="16">
    <source>
        <dbReference type="Proteomes" id="UP000065220"/>
    </source>
</evidence>
<dbReference type="SUPFAM" id="SSF63418">
    <property type="entry name" value="MurE/MurF N-terminal domain"/>
    <property type="match status" value="1"/>
</dbReference>
<dbReference type="EMBL" id="CP014228">
    <property type="protein sequence ID" value="AMD87698.1"/>
    <property type="molecule type" value="Genomic_DNA"/>
</dbReference>
<dbReference type="UniPathway" id="UPA00219"/>
<evidence type="ECO:0000256" key="10">
    <source>
        <dbReference type="HAMAP-Rule" id="MF_02019"/>
    </source>
</evidence>
<dbReference type="GO" id="GO:0047480">
    <property type="term" value="F:UDP-N-acetylmuramoyl-tripeptide-D-alanyl-D-alanine ligase activity"/>
    <property type="evidence" value="ECO:0007669"/>
    <property type="project" value="UniProtKB-UniRule"/>
</dbReference>
<dbReference type="InterPro" id="IPR005863">
    <property type="entry name" value="UDP-N-AcMur_synth"/>
</dbReference>
<dbReference type="Pfam" id="PF08245">
    <property type="entry name" value="Mur_ligase_M"/>
    <property type="match status" value="1"/>
</dbReference>
<keyword evidence="1 10" id="KW-0963">Cytoplasm</keyword>
<dbReference type="EC" id="6.3.2.10" evidence="10 11"/>
<dbReference type="InterPro" id="IPR036615">
    <property type="entry name" value="Mur_ligase_C_dom_sf"/>
</dbReference>
<dbReference type="NCBIfam" id="TIGR01143">
    <property type="entry name" value="murF"/>
    <property type="match status" value="1"/>
</dbReference>
<evidence type="ECO:0000259" key="13">
    <source>
        <dbReference type="Pfam" id="PF02875"/>
    </source>
</evidence>
<dbReference type="InterPro" id="IPR004101">
    <property type="entry name" value="Mur_ligase_C"/>
</dbReference>
<dbReference type="InterPro" id="IPR000713">
    <property type="entry name" value="Mur_ligase_N"/>
</dbReference>
<dbReference type="SUPFAM" id="SSF53623">
    <property type="entry name" value="MurD-like peptide ligases, catalytic domain"/>
    <property type="match status" value="1"/>
</dbReference>
<keyword evidence="7 10" id="KW-0573">Peptidoglycan synthesis</keyword>
<evidence type="ECO:0000256" key="6">
    <source>
        <dbReference type="ARBA" id="ARBA00022960"/>
    </source>
</evidence>
<feature type="domain" description="Mur ligase N-terminal catalytic" evidence="12">
    <location>
        <begin position="30"/>
        <end position="117"/>
    </location>
</feature>
<dbReference type="Gene3D" id="3.90.190.20">
    <property type="entry name" value="Mur ligase, C-terminal domain"/>
    <property type="match status" value="1"/>
</dbReference>
<keyword evidence="5 10" id="KW-0067">ATP-binding</keyword>
<evidence type="ECO:0000256" key="4">
    <source>
        <dbReference type="ARBA" id="ARBA00022741"/>
    </source>
</evidence>
<comment type="function">
    <text evidence="10 11">Involved in cell wall formation. Catalyzes the final step in the synthesis of UDP-N-acetylmuramoyl-pentapeptide, the precursor of murein.</text>
</comment>
<feature type="domain" description="Mur ligase C-terminal" evidence="13">
    <location>
        <begin position="364"/>
        <end position="479"/>
    </location>
</feature>
<comment type="catalytic activity">
    <reaction evidence="10 11">
        <text>D-alanyl-D-alanine + UDP-N-acetyl-alpha-D-muramoyl-L-alanyl-gamma-D-glutamyl-meso-2,6-diaminopimelate + ATP = UDP-N-acetyl-alpha-D-muramoyl-L-alanyl-gamma-D-glutamyl-meso-2,6-diaminopimeloyl-D-alanyl-D-alanine + ADP + phosphate + H(+)</text>
        <dbReference type="Rhea" id="RHEA:28374"/>
        <dbReference type="ChEBI" id="CHEBI:15378"/>
        <dbReference type="ChEBI" id="CHEBI:30616"/>
        <dbReference type="ChEBI" id="CHEBI:43474"/>
        <dbReference type="ChEBI" id="CHEBI:57822"/>
        <dbReference type="ChEBI" id="CHEBI:61386"/>
        <dbReference type="ChEBI" id="CHEBI:83905"/>
        <dbReference type="ChEBI" id="CHEBI:456216"/>
        <dbReference type="EC" id="6.3.2.10"/>
    </reaction>
</comment>
<dbReference type="GO" id="GO:0008360">
    <property type="term" value="P:regulation of cell shape"/>
    <property type="evidence" value="ECO:0007669"/>
    <property type="project" value="UniProtKB-KW"/>
</dbReference>
<keyword evidence="9 10" id="KW-0961">Cell wall biogenesis/degradation</keyword>
<dbReference type="Pfam" id="PF01225">
    <property type="entry name" value="Mur_ligase"/>
    <property type="match status" value="1"/>
</dbReference>
<comment type="similarity">
    <text evidence="10">Belongs to the MurCDEF family. MurF subfamily.</text>
</comment>
<dbReference type="Gene3D" id="3.40.1390.10">
    <property type="entry name" value="MurE/MurF, N-terminal domain"/>
    <property type="match status" value="1"/>
</dbReference>
<dbReference type="GO" id="GO:0005737">
    <property type="term" value="C:cytoplasm"/>
    <property type="evidence" value="ECO:0007669"/>
    <property type="project" value="UniProtKB-SubCell"/>
</dbReference>
<dbReference type="GO" id="GO:0009252">
    <property type="term" value="P:peptidoglycan biosynthetic process"/>
    <property type="evidence" value="ECO:0007669"/>
    <property type="project" value="UniProtKB-UniRule"/>
</dbReference>
<dbReference type="GO" id="GO:0005524">
    <property type="term" value="F:ATP binding"/>
    <property type="evidence" value="ECO:0007669"/>
    <property type="project" value="UniProtKB-UniRule"/>
</dbReference>
<dbReference type="InterPro" id="IPR013221">
    <property type="entry name" value="Mur_ligase_cen"/>
</dbReference>
<dbReference type="Proteomes" id="UP000065220">
    <property type="component" value="Chromosome"/>
</dbReference>
<keyword evidence="2 10" id="KW-0436">Ligase</keyword>
<evidence type="ECO:0000256" key="7">
    <source>
        <dbReference type="ARBA" id="ARBA00022984"/>
    </source>
</evidence>
<dbReference type="GO" id="GO:0071555">
    <property type="term" value="P:cell wall organization"/>
    <property type="evidence" value="ECO:0007669"/>
    <property type="project" value="UniProtKB-KW"/>
</dbReference>
<dbReference type="OrthoDB" id="9800958at2"/>
<dbReference type="AlphaFoldDB" id="A0A0X8JF55"/>
<sequence length="505" mass="50770">MIERSLTELAAMVGGEILDADGTGDAPVVASVVTDSRKAGPGALFVAIAGERTDGHAHLGGVLAAGGAAALVSDLPAARAALDAAGVAPDDADGERRTLPLILVEDTVEALGLLARAHLADLRERAASRGSELTVVAMTGSVGKTTTKDLTRQLLAAQAPTVAPIASFNNEIGLPLTVLETDESTRYLVLEMGASGFGHISYLTGIAPLDAAAVLMIGHAHMGGFGSVDGVAEAKSEIVQGLLPGGTAVLNYDDERAWAMRAIAPGPVLAFSASGDPAAEIRAENVEADAQAHAVLDLVAPGAPTTRVRLGLPGLHNVGNALAAVGLAIAAGVPAADAVAALAGARIESPHRLDVRTVGAPDGGDILLIDDSYNANIDSMSASLASLPALAGERRRVVVISEMLELGEFSDADHARTGELVADAGASLLVTIGEGAAPAAETARRAGVGEVVELPDADAALTRIDALVRAGDAVLVKGSNGSGAWRVANHLAERPVEGTPGGTDR</sequence>
<feature type="domain" description="Mur ligase central" evidence="14">
    <location>
        <begin position="139"/>
        <end position="328"/>
    </location>
</feature>
<keyword evidence="16" id="KW-1185">Reference proteome</keyword>
<dbReference type="GO" id="GO:0008766">
    <property type="term" value="F:UDP-N-acetylmuramoylalanyl-D-glutamyl-2,6-diaminopimelate-D-alanyl-D-alanine ligase activity"/>
    <property type="evidence" value="ECO:0007669"/>
    <property type="project" value="RHEA"/>
</dbReference>
<evidence type="ECO:0000256" key="11">
    <source>
        <dbReference type="RuleBase" id="RU004136"/>
    </source>
</evidence>
<evidence type="ECO:0000256" key="1">
    <source>
        <dbReference type="ARBA" id="ARBA00022490"/>
    </source>
</evidence>
<dbReference type="PANTHER" id="PTHR43024:SF1">
    <property type="entry name" value="UDP-N-ACETYLMURAMOYL-TRIPEPTIDE--D-ALANYL-D-ALANINE LIGASE"/>
    <property type="match status" value="1"/>
</dbReference>
<comment type="subcellular location">
    <subcellularLocation>
        <location evidence="10 11">Cytoplasm</location>
    </subcellularLocation>
</comment>
<keyword evidence="3 10" id="KW-0132">Cell division</keyword>
<dbReference type="PANTHER" id="PTHR43024">
    <property type="entry name" value="UDP-N-ACETYLMURAMOYL-TRIPEPTIDE--D-ALANYL-D-ALANINE LIGASE"/>
    <property type="match status" value="1"/>
</dbReference>
<name>A0A0X8JF55_ACTRD</name>
<evidence type="ECO:0000259" key="12">
    <source>
        <dbReference type="Pfam" id="PF01225"/>
    </source>
</evidence>
<dbReference type="GO" id="GO:0051301">
    <property type="term" value="P:cell division"/>
    <property type="evidence" value="ECO:0007669"/>
    <property type="project" value="UniProtKB-KW"/>
</dbReference>
<evidence type="ECO:0000256" key="8">
    <source>
        <dbReference type="ARBA" id="ARBA00023306"/>
    </source>
</evidence>
<keyword evidence="4 10" id="KW-0547">Nucleotide-binding</keyword>
<dbReference type="STRING" id="111015.AXF14_09020"/>
<keyword evidence="8 10" id="KW-0131">Cell cycle</keyword>